<dbReference type="GO" id="GO:0006952">
    <property type="term" value="P:defense response"/>
    <property type="evidence" value="ECO:0007669"/>
    <property type="project" value="UniProtKB-KW"/>
</dbReference>
<dbReference type="EMBL" id="JBCNJP010000014">
    <property type="protein sequence ID" value="KAK9068125.1"/>
    <property type="molecule type" value="Genomic_DNA"/>
</dbReference>
<reference evidence="5 6" key="1">
    <citation type="submission" date="2024-04" db="EMBL/GenBank/DDBJ databases">
        <title>The reference genome of an endangered Asteraceae, Deinandra increscens subsp. villosa, native to the Central Coast of California.</title>
        <authorList>
            <person name="Guilliams M."/>
            <person name="Hasenstab-Lehman K."/>
            <person name="Meyer R."/>
            <person name="Mcevoy S."/>
        </authorList>
    </citation>
    <scope>NUCLEOTIDE SEQUENCE [LARGE SCALE GENOMIC DNA]</scope>
    <source>
        <tissue evidence="5">Leaf</tissue>
    </source>
</reference>
<evidence type="ECO:0000256" key="3">
    <source>
        <dbReference type="ARBA" id="ARBA00022821"/>
    </source>
</evidence>
<accession>A0AAP0D3U2</accession>
<proteinExistence type="predicted"/>
<dbReference type="Gene3D" id="1.20.5.4130">
    <property type="match status" value="1"/>
</dbReference>
<dbReference type="Proteomes" id="UP001408789">
    <property type="component" value="Unassembled WGS sequence"/>
</dbReference>
<dbReference type="Pfam" id="PF18052">
    <property type="entry name" value="Rx_N"/>
    <property type="match status" value="1"/>
</dbReference>
<evidence type="ECO:0000313" key="5">
    <source>
        <dbReference type="EMBL" id="KAK9068125.1"/>
    </source>
</evidence>
<evidence type="ECO:0000256" key="1">
    <source>
        <dbReference type="ARBA" id="ARBA00022737"/>
    </source>
</evidence>
<keyword evidence="3" id="KW-0611">Plant defense</keyword>
<gene>
    <name evidence="5" type="ORF">SSX86_012236</name>
</gene>
<keyword evidence="1" id="KW-0677">Repeat</keyword>
<keyword evidence="2" id="KW-0547">Nucleotide-binding</keyword>
<evidence type="ECO:0000259" key="4">
    <source>
        <dbReference type="Pfam" id="PF18052"/>
    </source>
</evidence>
<comment type="caution">
    <text evidence="5">The sequence shown here is derived from an EMBL/GenBank/DDBJ whole genome shotgun (WGS) entry which is preliminary data.</text>
</comment>
<keyword evidence="6" id="KW-1185">Reference proteome</keyword>
<protein>
    <recommendedName>
        <fullName evidence="4">Disease resistance N-terminal domain-containing protein</fullName>
    </recommendedName>
</protein>
<name>A0AAP0D3U2_9ASTR</name>
<organism evidence="5 6">
    <name type="scientific">Deinandra increscens subsp. villosa</name>
    <dbReference type="NCBI Taxonomy" id="3103831"/>
    <lineage>
        <taxon>Eukaryota</taxon>
        <taxon>Viridiplantae</taxon>
        <taxon>Streptophyta</taxon>
        <taxon>Embryophyta</taxon>
        <taxon>Tracheophyta</taxon>
        <taxon>Spermatophyta</taxon>
        <taxon>Magnoliopsida</taxon>
        <taxon>eudicotyledons</taxon>
        <taxon>Gunneridae</taxon>
        <taxon>Pentapetalae</taxon>
        <taxon>asterids</taxon>
        <taxon>campanulids</taxon>
        <taxon>Asterales</taxon>
        <taxon>Asteraceae</taxon>
        <taxon>Asteroideae</taxon>
        <taxon>Heliantheae alliance</taxon>
        <taxon>Madieae</taxon>
        <taxon>Madiinae</taxon>
        <taxon>Deinandra</taxon>
    </lineage>
</organism>
<dbReference type="AlphaFoldDB" id="A0AAP0D3U2"/>
<feature type="domain" description="Disease resistance N-terminal" evidence="4">
    <location>
        <begin position="12"/>
        <end position="98"/>
    </location>
</feature>
<dbReference type="GO" id="GO:0000166">
    <property type="term" value="F:nucleotide binding"/>
    <property type="evidence" value="ECO:0007669"/>
    <property type="project" value="UniProtKB-KW"/>
</dbReference>
<evidence type="ECO:0000256" key="2">
    <source>
        <dbReference type="ARBA" id="ARBA00022741"/>
    </source>
</evidence>
<sequence length="250" mass="28989">MAELVLSALLPPLFEKLASTALKKIPRYKEIDADINKWQRSLKQIQGVLNDASRKEITNDSVKQWLVDLHHLAYDIDDVLDDLANEAMHRDLTDEPETHISKVRKFFSNHPFSKNTIWSRTMKDKINVVTAKLQDLIEEKAALGLRVEEEIRSKNRNRKLQTSLVDASSIVGRHSEKEAEFCVRLDIEAKKDIGKGKLEKCRHMSFVREEYVTYKKFQTSKKAKSLRTFLATSVTEVESWQEFHLSNKIH</sequence>
<dbReference type="InterPro" id="IPR041118">
    <property type="entry name" value="Rx_N"/>
</dbReference>
<evidence type="ECO:0000313" key="6">
    <source>
        <dbReference type="Proteomes" id="UP001408789"/>
    </source>
</evidence>